<feature type="compositionally biased region" description="Basic residues" evidence="1">
    <location>
        <begin position="587"/>
        <end position="596"/>
    </location>
</feature>
<feature type="compositionally biased region" description="Polar residues" evidence="1">
    <location>
        <begin position="360"/>
        <end position="374"/>
    </location>
</feature>
<organism evidence="3 4">
    <name type="scientific">Apiospora marii</name>
    <dbReference type="NCBI Taxonomy" id="335849"/>
    <lineage>
        <taxon>Eukaryota</taxon>
        <taxon>Fungi</taxon>
        <taxon>Dikarya</taxon>
        <taxon>Ascomycota</taxon>
        <taxon>Pezizomycotina</taxon>
        <taxon>Sordariomycetes</taxon>
        <taxon>Xylariomycetidae</taxon>
        <taxon>Amphisphaeriales</taxon>
        <taxon>Apiosporaceae</taxon>
        <taxon>Apiospora</taxon>
    </lineage>
</organism>
<gene>
    <name evidence="3" type="ORF">PG991_007220</name>
</gene>
<feature type="compositionally biased region" description="Polar residues" evidence="1">
    <location>
        <begin position="387"/>
        <end position="401"/>
    </location>
</feature>
<feature type="region of interest" description="Disordered" evidence="1">
    <location>
        <begin position="561"/>
        <end position="705"/>
    </location>
</feature>
<evidence type="ECO:0000256" key="1">
    <source>
        <dbReference type="SAM" id="MobiDB-lite"/>
    </source>
</evidence>
<keyword evidence="2" id="KW-1133">Transmembrane helix</keyword>
<dbReference type="EMBL" id="JAQQWI010000010">
    <property type="protein sequence ID" value="KAK8018030.1"/>
    <property type="molecule type" value="Genomic_DNA"/>
</dbReference>
<evidence type="ECO:0008006" key="5">
    <source>
        <dbReference type="Google" id="ProtNLM"/>
    </source>
</evidence>
<feature type="compositionally biased region" description="Basic and acidic residues" evidence="1">
    <location>
        <begin position="799"/>
        <end position="808"/>
    </location>
</feature>
<keyword evidence="2" id="KW-0472">Membrane</keyword>
<dbReference type="PANTHER" id="PTHR28258">
    <property type="entry name" value="VACUOLAR SEGREGATION PROTEIN 7"/>
    <property type="match status" value="1"/>
</dbReference>
<feature type="region of interest" description="Disordered" evidence="1">
    <location>
        <begin position="794"/>
        <end position="838"/>
    </location>
</feature>
<feature type="compositionally biased region" description="Polar residues" evidence="1">
    <location>
        <begin position="184"/>
        <end position="202"/>
    </location>
</feature>
<name>A0ABR1RSU9_9PEZI</name>
<evidence type="ECO:0000313" key="3">
    <source>
        <dbReference type="EMBL" id="KAK8018030.1"/>
    </source>
</evidence>
<feature type="region of interest" description="Disordered" evidence="1">
    <location>
        <begin position="921"/>
        <end position="943"/>
    </location>
</feature>
<feature type="compositionally biased region" description="Polar residues" evidence="1">
    <location>
        <begin position="433"/>
        <end position="446"/>
    </location>
</feature>
<feature type="compositionally biased region" description="Pro residues" evidence="1">
    <location>
        <begin position="817"/>
        <end position="826"/>
    </location>
</feature>
<evidence type="ECO:0000256" key="2">
    <source>
        <dbReference type="SAM" id="Phobius"/>
    </source>
</evidence>
<accession>A0ABR1RSU9</accession>
<feature type="region of interest" description="Disordered" evidence="1">
    <location>
        <begin position="488"/>
        <end position="523"/>
    </location>
</feature>
<dbReference type="PANTHER" id="PTHR28258:SF1">
    <property type="entry name" value="VACUOLAR SEGREGATION PROTEIN 7"/>
    <property type="match status" value="1"/>
</dbReference>
<reference evidence="3 4" key="1">
    <citation type="submission" date="2023-01" db="EMBL/GenBank/DDBJ databases">
        <title>Analysis of 21 Apiospora genomes using comparative genomics revels a genus with tremendous synthesis potential of carbohydrate active enzymes and secondary metabolites.</title>
        <authorList>
            <person name="Sorensen T."/>
        </authorList>
    </citation>
    <scope>NUCLEOTIDE SEQUENCE [LARGE SCALE GENOMIC DNA]</scope>
    <source>
        <strain evidence="3 4">CBS 20057</strain>
    </source>
</reference>
<sequence length="943" mass="100872">MDRSGTLPNSASTAGLDASVSSLNSVDHDANLDTQQSKWTSTNTSLTASPLASRETSPARTHGKPTTRPVRPSVTATANSSRKNSLQDPSPSRSRSSHLPTAASRQQLSAATTPTLPPPSTPEPVLRTPQPQKPLVATDNPNSSPRWPVSPRLKSPPPALNKPAVPPSQPFRKNEQEPPAINVQRATPSPNPRSSEASSQAVSDAEGDDGAMLPSGMRTPARGPSGASSTLETVQEVSQPNTPGPDLNMAIEKLSQAAAATSEMASRSDPALQRSRSARITRHGTNSESGSDSGSVKADTRRSSSAAPPPLLHSRQSSTALKFAGKGHTTGETSSKHITVEEEEVNSMPRVTLGLKDPGQSVSGSLKTKQSSETIRPRKEKKKATRKQPTSGPGETPNLLTTRPPKLRHSRSTRSISSAVSSCRSPAKLYGQGPSSEAATSPQQLSKKALRSPSITAHMTNLLTGGSRVASSKADIFEAKVASAVEEANSSDSDETFVYDSNPPDVSDRPRRYHSRTPSATSMVSQLDRNALRGIHTVHEGTTATNPAIKKNMKFVNTYNSNGAESMTGEDDGNGTSRSNAGSARGTGRHHHHAGRWGRGNGSNHLSLFDNESPFPNAARSKLSGTTSRVSSNPPSPRFPPHRSSPMNGSKRQMTMVGGYDMDDTTTGADDERTPLIHNGNSLRSNRSSRNRRVQRDQDLESRSYHRQRPSFLNRFASCLVLTVMLLLVITGAIGFMFATSQPLLDLELVKISNVLASEQELMMDITVRAHNPNIVVVSVDAADLEVFAKSPHAGTDSEWWRSPHGDDFDILDDPPNDPPVGPPEDPPGHGNKSAPNMRLGNIVTLNSPLNFEGSFFRAGISMASGELRLARPGNDTDGGSERWERILGDEFLLIVKGVLKYTLPLSQRIRSATVTAQTKVKPNSANDPTLRPNGTDFEIGIS</sequence>
<comment type="caution">
    <text evidence="3">The sequence shown here is derived from an EMBL/GenBank/DDBJ whole genome shotgun (WGS) entry which is preliminary data.</text>
</comment>
<dbReference type="Pfam" id="PF12751">
    <property type="entry name" value="Vac7"/>
    <property type="match status" value="2"/>
</dbReference>
<feature type="compositionally biased region" description="Polar residues" evidence="1">
    <location>
        <begin position="32"/>
        <end position="59"/>
    </location>
</feature>
<evidence type="ECO:0000313" key="4">
    <source>
        <dbReference type="Proteomes" id="UP001396898"/>
    </source>
</evidence>
<feature type="compositionally biased region" description="Polar residues" evidence="1">
    <location>
        <begin position="283"/>
        <end position="294"/>
    </location>
</feature>
<feature type="compositionally biased region" description="Low complexity" evidence="1">
    <location>
        <begin position="413"/>
        <end position="425"/>
    </location>
</feature>
<feature type="transmembrane region" description="Helical" evidence="2">
    <location>
        <begin position="712"/>
        <end position="739"/>
    </location>
</feature>
<feature type="compositionally biased region" description="Basic and acidic residues" evidence="1">
    <location>
        <begin position="694"/>
        <end position="704"/>
    </location>
</feature>
<proteinExistence type="predicted"/>
<dbReference type="InterPro" id="IPR024260">
    <property type="entry name" value="Vac7"/>
</dbReference>
<feature type="region of interest" description="Disordered" evidence="1">
    <location>
        <begin position="27"/>
        <end position="453"/>
    </location>
</feature>
<protein>
    <recommendedName>
        <fullName evidence="5">Vacuolar segregation subunit 7</fullName>
    </recommendedName>
</protein>
<feature type="compositionally biased region" description="Polar residues" evidence="1">
    <location>
        <begin position="226"/>
        <end position="241"/>
    </location>
</feature>
<dbReference type="Proteomes" id="UP001396898">
    <property type="component" value="Unassembled WGS sequence"/>
</dbReference>
<feature type="compositionally biased region" description="Pro residues" evidence="1">
    <location>
        <begin position="154"/>
        <end position="169"/>
    </location>
</feature>
<keyword evidence="4" id="KW-1185">Reference proteome</keyword>
<keyword evidence="2" id="KW-0812">Transmembrane</keyword>
<feature type="compositionally biased region" description="Polar residues" evidence="1">
    <location>
        <begin position="74"/>
        <end position="88"/>
    </location>
</feature>